<dbReference type="InterPro" id="IPR032284">
    <property type="entry name" value="RecQ_Zn-bd"/>
</dbReference>
<dbReference type="CDD" id="cd17920">
    <property type="entry name" value="DEXHc_RecQ"/>
    <property type="match status" value="1"/>
</dbReference>
<dbReference type="GO" id="GO:0004386">
    <property type="term" value="F:helicase activity"/>
    <property type="evidence" value="ECO:0007669"/>
    <property type="project" value="UniProtKB-KW"/>
</dbReference>
<dbReference type="NCBIfam" id="TIGR00614">
    <property type="entry name" value="recQ_fam"/>
    <property type="match status" value="1"/>
</dbReference>
<dbReference type="PROSITE" id="PS51194">
    <property type="entry name" value="HELICASE_CTER"/>
    <property type="match status" value="1"/>
</dbReference>
<dbReference type="InterPro" id="IPR001650">
    <property type="entry name" value="Helicase_C-like"/>
</dbReference>
<dbReference type="PANTHER" id="PTHR13710">
    <property type="entry name" value="DNA HELICASE RECQ FAMILY MEMBER"/>
    <property type="match status" value="1"/>
</dbReference>
<evidence type="ECO:0000259" key="8">
    <source>
        <dbReference type="PROSITE" id="PS51194"/>
    </source>
</evidence>
<accession>A0ABR5NCJ3</accession>
<dbReference type="SMART" id="SM00487">
    <property type="entry name" value="DEXDc"/>
    <property type="match status" value="1"/>
</dbReference>
<dbReference type="Gene3D" id="3.40.50.300">
    <property type="entry name" value="P-loop containing nucleotide triphosphate hydrolases"/>
    <property type="match status" value="2"/>
</dbReference>
<protein>
    <recommendedName>
        <fullName evidence="5">ATP-dependent DNA helicase RecQ</fullName>
    </recommendedName>
    <alternativeName>
        <fullName evidence="6">DNA 3'-5' helicase RecQ</fullName>
    </alternativeName>
</protein>
<dbReference type="Pfam" id="PF16124">
    <property type="entry name" value="RecQ_Zn_bind"/>
    <property type="match status" value="1"/>
</dbReference>
<dbReference type="PROSITE" id="PS51192">
    <property type="entry name" value="HELICASE_ATP_BIND_1"/>
    <property type="match status" value="1"/>
</dbReference>
<dbReference type="EMBL" id="LJJB01000007">
    <property type="protein sequence ID" value="KQL49262.1"/>
    <property type="molecule type" value="Genomic_DNA"/>
</dbReference>
<dbReference type="SMART" id="SM00490">
    <property type="entry name" value="HELICc"/>
    <property type="match status" value="1"/>
</dbReference>
<name>A0ABR5NCJ3_BRECH</name>
<evidence type="ECO:0000256" key="1">
    <source>
        <dbReference type="ARBA" id="ARBA00022741"/>
    </source>
</evidence>
<keyword evidence="4" id="KW-0067">ATP-binding</keyword>
<organism evidence="9 10">
    <name type="scientific">Brevibacillus choshinensis</name>
    <dbReference type="NCBI Taxonomy" id="54911"/>
    <lineage>
        <taxon>Bacteria</taxon>
        <taxon>Bacillati</taxon>
        <taxon>Bacillota</taxon>
        <taxon>Bacilli</taxon>
        <taxon>Bacillales</taxon>
        <taxon>Paenibacillaceae</taxon>
        <taxon>Brevibacillus</taxon>
    </lineage>
</organism>
<reference evidence="9 10" key="1">
    <citation type="submission" date="2015-09" db="EMBL/GenBank/DDBJ databases">
        <title>Genome sequencing project for genomic taxonomy and phylogenomics of Bacillus-like bacteria.</title>
        <authorList>
            <person name="Liu B."/>
            <person name="Wang J."/>
            <person name="Zhu Y."/>
            <person name="Liu G."/>
            <person name="Chen Q."/>
            <person name="Chen Z."/>
            <person name="Lan J."/>
            <person name="Che J."/>
            <person name="Ge C."/>
            <person name="Shi H."/>
            <person name="Pan Z."/>
            <person name="Liu X."/>
        </authorList>
    </citation>
    <scope>NUCLEOTIDE SEQUENCE [LARGE SCALE GENOMIC DNA]</scope>
    <source>
        <strain evidence="9 10">DSM 8552</strain>
    </source>
</reference>
<evidence type="ECO:0000256" key="6">
    <source>
        <dbReference type="ARBA" id="ARBA00044550"/>
    </source>
</evidence>
<sequence>MNELLLEKLHTHFGHASFRPGQEEVIRRVMDGRNVLAILATGGGKSVTYQLPALLLPGITVVVSPLISLMLDQVQQLRTRRKIPATYLNSAQDYTESRDVLRELSSGAYKLLYVSPEKLQQPYVQSVLKRVGVSLVAIDEAHCISQWGHDFRTDYLRLPDAIRQIGSPPVLAVTATATSEVRSEIGQLLHILPEDMIVQALNRTNISLDLIAVTDEGERREQVLRMIDELQGPGIVYCSTRNAVEVLVASYQLEGTKRVHGYHGGMESMERMLIQSQFIADELDVIVATNAFGMGIDKPNIRYVIHYQVPSSLEAYAQEIGRVGRDGQPGYAVLFHVEDDWHIHQHMVEKEYPTQMQVMQFYHWFHSHSGQPRTSEVWAALEMTEEMVQLLTFYAEQTGLTAEVAATGEAERDHVLRIWQETEKRKRLKKQKLFEMLSYVEGTEGCLRKKLNHYFGEEQAEFSLYCCSHCGLDRKAFQGKISTVDRKKLENSWDLRQALEILLPKK</sequence>
<keyword evidence="3 9" id="KW-0347">Helicase</keyword>
<evidence type="ECO:0000313" key="10">
    <source>
        <dbReference type="Proteomes" id="UP000051063"/>
    </source>
</evidence>
<evidence type="ECO:0000256" key="5">
    <source>
        <dbReference type="ARBA" id="ARBA00044535"/>
    </source>
</evidence>
<evidence type="ECO:0000259" key="7">
    <source>
        <dbReference type="PROSITE" id="PS51192"/>
    </source>
</evidence>
<dbReference type="InterPro" id="IPR014001">
    <property type="entry name" value="Helicase_ATP-bd"/>
</dbReference>
<proteinExistence type="predicted"/>
<comment type="caution">
    <text evidence="9">The sequence shown here is derived from an EMBL/GenBank/DDBJ whole genome shotgun (WGS) entry which is preliminary data.</text>
</comment>
<keyword evidence="2" id="KW-0378">Hydrolase</keyword>
<dbReference type="InterPro" id="IPR004589">
    <property type="entry name" value="DNA_helicase_ATP-dep_RecQ"/>
</dbReference>
<evidence type="ECO:0000256" key="2">
    <source>
        <dbReference type="ARBA" id="ARBA00022801"/>
    </source>
</evidence>
<keyword evidence="1" id="KW-0547">Nucleotide-binding</keyword>
<dbReference type="InterPro" id="IPR027417">
    <property type="entry name" value="P-loop_NTPase"/>
</dbReference>
<dbReference type="InterPro" id="IPR011545">
    <property type="entry name" value="DEAD/DEAH_box_helicase_dom"/>
</dbReference>
<dbReference type="Pfam" id="PF00271">
    <property type="entry name" value="Helicase_C"/>
    <property type="match status" value="1"/>
</dbReference>
<evidence type="ECO:0000256" key="4">
    <source>
        <dbReference type="ARBA" id="ARBA00022840"/>
    </source>
</evidence>
<dbReference type="Proteomes" id="UP000051063">
    <property type="component" value="Unassembled WGS sequence"/>
</dbReference>
<feature type="domain" description="Helicase ATP-binding" evidence="7">
    <location>
        <begin position="26"/>
        <end position="195"/>
    </location>
</feature>
<evidence type="ECO:0000313" key="9">
    <source>
        <dbReference type="EMBL" id="KQL49262.1"/>
    </source>
</evidence>
<keyword evidence="10" id="KW-1185">Reference proteome</keyword>
<dbReference type="SUPFAM" id="SSF52540">
    <property type="entry name" value="P-loop containing nucleoside triphosphate hydrolases"/>
    <property type="match status" value="1"/>
</dbReference>
<evidence type="ECO:0000256" key="3">
    <source>
        <dbReference type="ARBA" id="ARBA00022806"/>
    </source>
</evidence>
<feature type="domain" description="Helicase C-terminal" evidence="8">
    <location>
        <begin position="222"/>
        <end position="369"/>
    </location>
</feature>
<gene>
    <name evidence="9" type="ORF">AN963_05700</name>
</gene>
<dbReference type="RefSeq" id="WP_055743558.1">
    <property type="nucleotide sequence ID" value="NZ_LJJB01000007.1"/>
</dbReference>
<dbReference type="PANTHER" id="PTHR13710:SF84">
    <property type="entry name" value="ATP-DEPENDENT DNA HELICASE RECS-RELATED"/>
    <property type="match status" value="1"/>
</dbReference>
<dbReference type="Pfam" id="PF00270">
    <property type="entry name" value="DEAD"/>
    <property type="match status" value="1"/>
</dbReference>